<evidence type="ECO:0000313" key="4">
    <source>
        <dbReference type="Proteomes" id="UP000095347"/>
    </source>
</evidence>
<dbReference type="STRING" id="28181.BEN30_08180"/>
<feature type="compositionally biased region" description="Polar residues" evidence="1">
    <location>
        <begin position="424"/>
        <end position="434"/>
    </location>
</feature>
<dbReference type="PANTHER" id="PTHR36837:SF4">
    <property type="entry name" value="BLR0908 PROTEIN"/>
    <property type="match status" value="1"/>
</dbReference>
<keyword evidence="4" id="KW-1185">Reference proteome</keyword>
<proteinExistence type="predicted"/>
<gene>
    <name evidence="3" type="ORF">BEN30_08180</name>
</gene>
<dbReference type="InterPro" id="IPR051321">
    <property type="entry name" value="PHA/PHB_synthase"/>
</dbReference>
<dbReference type="OrthoDB" id="9774318at2"/>
<dbReference type="PANTHER" id="PTHR36837">
    <property type="entry name" value="POLY(3-HYDROXYALKANOATE) POLYMERASE SUBUNIT PHAC"/>
    <property type="match status" value="1"/>
</dbReference>
<comment type="caution">
    <text evidence="3">The sequence shown here is derived from an EMBL/GenBank/DDBJ whole genome shotgun (WGS) entry which is preliminary data.</text>
</comment>
<accession>A0A1E5Q8N0</accession>
<sequence>MLYHIHELQHMALSPYRAWLKASRTALTPFQHTAYARPMAAGLEVAERLTRRYDKPTFDFGTVKLTTAKGTKAEVVQVREVVADETPFCNLLHFKKEGVSGQPKVLLAAPLSGHYATLLRGTVEAMLPEHDVYITDWTDARDVPLHDGAFHLNDYIELMIRYIDLLGSDCHVVAVCQPSVPVLAAVAVLSARAAKGEKAVLPSTMTLMGGPVDTRACPTAVNDFAKEHDINWFKSHSIHRVPMVYPGVGRQVYPGFLQLQSFLGMNIDRHMNAHVDHFWHLCKGDGDGAVQHRKFYDEYMSVMDLPAEYFLETIQAVFHDHALPKGELMFHGEKVNPADIKDVALMTVEGELDDISGVGQTAAAHTICPDIPESMRHQIVQKDVGHYGIFNGRKWRGIIQPQLAEFIKTHGAVNSAPKSKSKTNDATNIAASAE</sequence>
<dbReference type="EMBL" id="MCGG01000020">
    <property type="protein sequence ID" value="OEJ67701.1"/>
    <property type="molecule type" value="Genomic_DNA"/>
</dbReference>
<dbReference type="InterPro" id="IPR009656">
    <property type="entry name" value="PHB_depo_C"/>
</dbReference>
<dbReference type="Pfam" id="PF06850">
    <property type="entry name" value="PHB_depo_C"/>
    <property type="match status" value="1"/>
</dbReference>
<name>A0A1E5Q8N0_9PROT</name>
<protein>
    <recommendedName>
        <fullName evidence="2">PHB de-polymerase C-terminal domain-containing protein</fullName>
    </recommendedName>
</protein>
<dbReference type="SUPFAM" id="SSF53474">
    <property type="entry name" value="alpha/beta-Hydrolases"/>
    <property type="match status" value="1"/>
</dbReference>
<reference evidence="4" key="1">
    <citation type="submission" date="2016-07" db="EMBL/GenBank/DDBJ databases">
        <authorList>
            <person name="Florea S."/>
            <person name="Webb J.S."/>
            <person name="Jaromczyk J."/>
            <person name="Schardl C.L."/>
        </authorList>
    </citation>
    <scope>NUCLEOTIDE SEQUENCE [LARGE SCALE GENOMIC DNA]</scope>
    <source>
        <strain evidence="4">MV-1</strain>
    </source>
</reference>
<evidence type="ECO:0000256" key="1">
    <source>
        <dbReference type="SAM" id="MobiDB-lite"/>
    </source>
</evidence>
<dbReference type="InterPro" id="IPR010915">
    <property type="entry name" value="PHB_depoly_PhaZ"/>
</dbReference>
<evidence type="ECO:0000313" key="3">
    <source>
        <dbReference type="EMBL" id="OEJ67701.1"/>
    </source>
</evidence>
<dbReference type="AlphaFoldDB" id="A0A1E5Q8N0"/>
<dbReference type="InterPro" id="IPR029058">
    <property type="entry name" value="AB_hydrolase_fold"/>
</dbReference>
<dbReference type="NCBIfam" id="TIGR01849">
    <property type="entry name" value="PHB_depoly_PhaZ"/>
    <property type="match status" value="1"/>
</dbReference>
<dbReference type="Proteomes" id="UP000095347">
    <property type="component" value="Unassembled WGS sequence"/>
</dbReference>
<dbReference type="PIRSF" id="PIRSF020818">
    <property type="entry name" value="PHB_depoly_PhaZ"/>
    <property type="match status" value="1"/>
</dbReference>
<organism evidence="3 4">
    <name type="scientific">Magnetovibrio blakemorei</name>
    <dbReference type="NCBI Taxonomy" id="28181"/>
    <lineage>
        <taxon>Bacteria</taxon>
        <taxon>Pseudomonadati</taxon>
        <taxon>Pseudomonadota</taxon>
        <taxon>Alphaproteobacteria</taxon>
        <taxon>Rhodospirillales</taxon>
        <taxon>Magnetovibrionaceae</taxon>
        <taxon>Magnetovibrio</taxon>
    </lineage>
</organism>
<feature type="region of interest" description="Disordered" evidence="1">
    <location>
        <begin position="414"/>
        <end position="434"/>
    </location>
</feature>
<evidence type="ECO:0000259" key="2">
    <source>
        <dbReference type="Pfam" id="PF06850"/>
    </source>
</evidence>
<feature type="domain" description="PHB de-polymerase C-terminal" evidence="2">
    <location>
        <begin position="209"/>
        <end position="409"/>
    </location>
</feature>
<dbReference type="RefSeq" id="WP_069957561.1">
    <property type="nucleotide sequence ID" value="NZ_MCGG01000020.1"/>
</dbReference>